<evidence type="ECO:0000313" key="2">
    <source>
        <dbReference type="EMBL" id="RAP74059.1"/>
    </source>
</evidence>
<dbReference type="Pfam" id="PF00754">
    <property type="entry name" value="F5_F8_type_C"/>
    <property type="match status" value="1"/>
</dbReference>
<dbReference type="PROSITE" id="PS50022">
    <property type="entry name" value="FA58C_3"/>
    <property type="match status" value="1"/>
</dbReference>
<feature type="domain" description="F5/8 type C" evidence="1">
    <location>
        <begin position="46"/>
        <end position="199"/>
    </location>
</feature>
<name>A0A328TU29_9BACL</name>
<dbReference type="AlphaFoldDB" id="A0A328TU29"/>
<dbReference type="EMBL" id="QLUW01000005">
    <property type="protein sequence ID" value="RAP74059.1"/>
    <property type="molecule type" value="Genomic_DNA"/>
</dbReference>
<gene>
    <name evidence="2" type="ORF">DL346_23580</name>
</gene>
<keyword evidence="3" id="KW-1185">Reference proteome</keyword>
<reference evidence="2 3" key="1">
    <citation type="submission" date="2018-06" db="EMBL/GenBank/DDBJ databases">
        <title>Paenibacillus montanisoli sp. nov., isolated from mountain area soil.</title>
        <authorList>
            <person name="Wu M."/>
        </authorList>
    </citation>
    <scope>NUCLEOTIDE SEQUENCE [LARGE SCALE GENOMIC DNA]</scope>
    <source>
        <strain evidence="2 3">RA17</strain>
    </source>
</reference>
<sequence>MSSKRRTARSSGYPSCFGWPWIKIRNNPRGVNGLINYLNRPEKKGDRIPVRGVSSSKPASEGMSADNLIVQAGAIEHSGKAMLYTNAVSGQSMWLSHHTPECPAWVSFDFGATYPIGEMRVWNYNQHHDDFPELHRRGMKRVAIEYSLNGKDWTELRSEGHPFELAPADGSPALKATNLNDGAGSPVLFRNALARYVRISAHAEHGAGNWAADEKQVPYCGLSAVQFYAGAGLAAEPADDWTALFHKRSGWSGSDGINSIPFNGNESSGAAWETKTLFLFGDTFVGEVDEATDNRLSFAMVNNTFAVLEGEAPDPSSISFHWGAGENGEPDSVLVPATSAALSEADTYYWLQDGTSIGGRFYCFPLIIGPDPSGPEGFQFKVHGVTLVSAPFGEHGLQLSEQEQVDTPLYYRAANGLMTYFGAAVMPNTIEAGAPKADGFVYIYGLQNDTGVVRLMAARAAAEQISAFEQWTYWNGTEWVPDKEQAVPVAQETSCEVSISPMSGGELDGKYVVAFHQKNVTGDYVSIYAGDSPAGPFTQSIPLHYCSEPEAGNGIYVYNAKGHPHLSKPGELLISYNVNTTSWEAHEKQGSVYRPRFIRLHQIG</sequence>
<comment type="caution">
    <text evidence="2">The sequence shown here is derived from an EMBL/GenBank/DDBJ whole genome shotgun (WGS) entry which is preliminary data.</text>
</comment>
<organism evidence="2 3">
    <name type="scientific">Paenibacillus montanisoli</name>
    <dbReference type="NCBI Taxonomy" id="2081970"/>
    <lineage>
        <taxon>Bacteria</taxon>
        <taxon>Bacillati</taxon>
        <taxon>Bacillota</taxon>
        <taxon>Bacilli</taxon>
        <taxon>Bacillales</taxon>
        <taxon>Paenibacillaceae</taxon>
        <taxon>Paenibacillus</taxon>
    </lineage>
</organism>
<proteinExistence type="predicted"/>
<dbReference type="SUPFAM" id="SSF49785">
    <property type="entry name" value="Galactose-binding domain-like"/>
    <property type="match status" value="1"/>
</dbReference>
<dbReference type="InterPro" id="IPR008979">
    <property type="entry name" value="Galactose-bd-like_sf"/>
</dbReference>
<dbReference type="InterPro" id="IPR025442">
    <property type="entry name" value="DUF4185"/>
</dbReference>
<dbReference type="Pfam" id="PF13810">
    <property type="entry name" value="DUF4185"/>
    <property type="match status" value="1"/>
</dbReference>
<dbReference type="Gene3D" id="2.60.120.260">
    <property type="entry name" value="Galactose-binding domain-like"/>
    <property type="match status" value="1"/>
</dbReference>
<dbReference type="InterPro" id="IPR000421">
    <property type="entry name" value="FA58C"/>
</dbReference>
<accession>A0A328TU29</accession>
<dbReference type="OrthoDB" id="9765957at2"/>
<evidence type="ECO:0000313" key="3">
    <source>
        <dbReference type="Proteomes" id="UP000249260"/>
    </source>
</evidence>
<evidence type="ECO:0000259" key="1">
    <source>
        <dbReference type="PROSITE" id="PS50022"/>
    </source>
</evidence>
<protein>
    <recommendedName>
        <fullName evidence="1">F5/8 type C domain-containing protein</fullName>
    </recommendedName>
</protein>
<dbReference type="Proteomes" id="UP000249260">
    <property type="component" value="Unassembled WGS sequence"/>
</dbReference>